<dbReference type="EMBL" id="CACVAQ010000442">
    <property type="protein sequence ID" value="CAA6828860.1"/>
    <property type="molecule type" value="Genomic_DNA"/>
</dbReference>
<dbReference type="PROSITE" id="PS51257">
    <property type="entry name" value="PROKAR_LIPOPROTEIN"/>
    <property type="match status" value="1"/>
</dbReference>
<feature type="chain" id="PRO_5028041805" description="Lipoprotein" evidence="1">
    <location>
        <begin position="19"/>
        <end position="219"/>
    </location>
</feature>
<evidence type="ECO:0000256" key="1">
    <source>
        <dbReference type="SAM" id="SignalP"/>
    </source>
</evidence>
<feature type="signal peptide" evidence="1">
    <location>
        <begin position="1"/>
        <end position="18"/>
    </location>
</feature>
<evidence type="ECO:0000313" key="2">
    <source>
        <dbReference type="EMBL" id="CAA6828860.1"/>
    </source>
</evidence>
<keyword evidence="1" id="KW-0732">Signal</keyword>
<dbReference type="AlphaFoldDB" id="A0A6S6UJT4"/>
<name>A0A6S6UJT4_9BACT</name>
<evidence type="ECO:0008006" key="3">
    <source>
        <dbReference type="Google" id="ProtNLM"/>
    </source>
</evidence>
<sequence>MKNCICCLSILILSSLVACTGSEKPESSKQAELVTIDPATRLGAATKVVTNTSNDSTLALEVTEKEKSAHLLFAIEKTKALKKIYAAKESGTETYVESIPFATFLGVPVELGALEIIQLEDQSMRVYADYFAGEPIGGKLFFIENNALVAIEVIQIKEKVTENGTSIRDKSTHIVYYHEDALLSVVDLATNKELEANSVAWLEENLADWELVKTHINTL</sequence>
<reference evidence="2" key="1">
    <citation type="submission" date="2020-01" db="EMBL/GenBank/DDBJ databases">
        <authorList>
            <person name="Meier V. D."/>
            <person name="Meier V D."/>
        </authorList>
    </citation>
    <scope>NUCLEOTIDE SEQUENCE</scope>
    <source>
        <strain evidence="2">HLG_WM_MAG_10</strain>
    </source>
</reference>
<protein>
    <recommendedName>
        <fullName evidence="3">Lipoprotein</fullName>
    </recommendedName>
</protein>
<gene>
    <name evidence="2" type="ORF">HELGO_WM22957</name>
</gene>
<organism evidence="2">
    <name type="scientific">uncultured Aureispira sp</name>
    <dbReference type="NCBI Taxonomy" id="1331704"/>
    <lineage>
        <taxon>Bacteria</taxon>
        <taxon>Pseudomonadati</taxon>
        <taxon>Bacteroidota</taxon>
        <taxon>Saprospiria</taxon>
        <taxon>Saprospirales</taxon>
        <taxon>Saprospiraceae</taxon>
        <taxon>Aureispira</taxon>
        <taxon>environmental samples</taxon>
    </lineage>
</organism>
<proteinExistence type="predicted"/>
<accession>A0A6S6UJT4</accession>